<accession>A0A255G0L0</accession>
<name>A0A255G0L0_9ACTN</name>
<keyword evidence="3" id="KW-1185">Reference proteome</keyword>
<evidence type="ECO:0000313" key="2">
    <source>
        <dbReference type="EMBL" id="OYO09477.1"/>
    </source>
</evidence>
<reference evidence="2 3" key="1">
    <citation type="submission" date="2017-07" db="EMBL/GenBank/DDBJ databases">
        <title>Draft whole genome sequences of clinical Proprionibacteriaceae strains.</title>
        <authorList>
            <person name="Bernier A.-M."/>
            <person name="Bernard K."/>
            <person name="Domingo M.-C."/>
        </authorList>
    </citation>
    <scope>NUCLEOTIDE SEQUENCE [LARGE SCALE GENOMIC DNA]</scope>
    <source>
        <strain evidence="2 3">NML 030167</strain>
    </source>
</reference>
<dbReference type="RefSeq" id="WP_094358111.1">
    <property type="nucleotide sequence ID" value="NZ_NMVK01000016.1"/>
</dbReference>
<feature type="domain" description="DUF4185" evidence="1">
    <location>
        <begin position="18"/>
        <end position="339"/>
    </location>
</feature>
<dbReference type="Proteomes" id="UP000215896">
    <property type="component" value="Unassembled WGS sequence"/>
</dbReference>
<sequence length="346" mass="38019">MVRVVDTQLLHKITGVDSINATGERFGIHGTDLGIIWDAGPDADGADRVFVMFGDTYGPDWGGRGAGPSKAQWRTNTLMSSTSRDLDAGLLLDSTLVRPSRPGGATQVIRRNRLNVPTKPFPEHTLIPNSGITIDGVHYVHWMSILIWLPGGRWRTFQSGIAVSTDDARSWSKPITGRWPNLLGRNRFQIGAFTTDPADPEWVYLFGTTNGRWGPAYLARTPRDQVAHVGSYRYFDGTDWVRRSGRAAPVLGGNVGELSVAYHPGLGCWLAVHLDEAQAAILVRTAPTITGPWDDGVPLTTGAEHPGLYGGFLHPWALDGDSIYWLMSQWDPYNVYLMRSRLTNAG</sequence>
<protein>
    <recommendedName>
        <fullName evidence="1">DUF4185 domain-containing protein</fullName>
    </recommendedName>
</protein>
<evidence type="ECO:0000313" key="3">
    <source>
        <dbReference type="Proteomes" id="UP000215896"/>
    </source>
</evidence>
<gene>
    <name evidence="2" type="ORF">CGZ94_17515</name>
</gene>
<evidence type="ECO:0000259" key="1">
    <source>
        <dbReference type="Pfam" id="PF13810"/>
    </source>
</evidence>
<dbReference type="InterPro" id="IPR025442">
    <property type="entry name" value="DUF4185"/>
</dbReference>
<organism evidence="2 3">
    <name type="scientific">Enemella evansiae</name>
    <dbReference type="NCBI Taxonomy" id="2016499"/>
    <lineage>
        <taxon>Bacteria</taxon>
        <taxon>Bacillati</taxon>
        <taxon>Actinomycetota</taxon>
        <taxon>Actinomycetes</taxon>
        <taxon>Propionibacteriales</taxon>
        <taxon>Propionibacteriaceae</taxon>
        <taxon>Enemella</taxon>
    </lineage>
</organism>
<comment type="caution">
    <text evidence="2">The sequence shown here is derived from an EMBL/GenBank/DDBJ whole genome shotgun (WGS) entry which is preliminary data.</text>
</comment>
<dbReference type="EMBL" id="NMVO01000017">
    <property type="protein sequence ID" value="OYO09477.1"/>
    <property type="molecule type" value="Genomic_DNA"/>
</dbReference>
<dbReference type="Pfam" id="PF13810">
    <property type="entry name" value="DUF4185"/>
    <property type="match status" value="1"/>
</dbReference>
<proteinExistence type="predicted"/>
<dbReference type="OrthoDB" id="284233at2"/>
<dbReference type="AlphaFoldDB" id="A0A255G0L0"/>